<dbReference type="BioCyc" id="SGLO343509:SGP1_RS10730-MONOMER"/>
<dbReference type="InterPro" id="IPR040480">
    <property type="entry name" value="DnaT_DNA_bind"/>
</dbReference>
<evidence type="ECO:0000259" key="2">
    <source>
        <dbReference type="Pfam" id="PF17948"/>
    </source>
</evidence>
<reference evidence="3 4" key="1">
    <citation type="journal article" date="2006" name="Genome Res.">
        <title>Massive genome erosion and functional adaptations provide insights into the symbiotic lifestyle of Sodalis glossinidius in the tsetse host.</title>
        <authorList>
            <person name="Toh H."/>
            <person name="Weiss B.L."/>
            <person name="Perkin S.A.H."/>
            <person name="Yamashita A."/>
            <person name="Oshima K."/>
            <person name="Hattori M."/>
            <person name="Aksoy S."/>
        </authorList>
    </citation>
    <scope>NUCLEOTIDE SEQUENCE [LARGE SCALE GENOMIC DNA]</scope>
    <source>
        <strain evidence="4">morsitans</strain>
    </source>
</reference>
<name>Q2NTN9_SODGM</name>
<evidence type="ECO:0000256" key="1">
    <source>
        <dbReference type="SAM" id="MobiDB-lite"/>
    </source>
</evidence>
<dbReference type="Gene3D" id="1.10.8.1180">
    <property type="match status" value="1"/>
</dbReference>
<gene>
    <name evidence="3" type="ordered locus">SG1211</name>
</gene>
<dbReference type="EMBL" id="AP008232">
    <property type="protein sequence ID" value="BAE74486.1"/>
    <property type="molecule type" value="Genomic_DNA"/>
</dbReference>
<keyword evidence="4" id="KW-1185">Reference proteome</keyword>
<dbReference type="eggNOG" id="ENOG502ZB8P">
    <property type="taxonomic scope" value="Bacteria"/>
</dbReference>
<accession>Q2NTN9</accession>
<proteinExistence type="predicted"/>
<dbReference type="Proteomes" id="UP000001932">
    <property type="component" value="Chromosome"/>
</dbReference>
<dbReference type="AlphaFoldDB" id="Q2NTN9"/>
<dbReference type="KEGG" id="sgl:SG1211"/>
<protein>
    <recommendedName>
        <fullName evidence="2">DnaT DNA-binding domain-containing protein</fullName>
    </recommendedName>
</protein>
<dbReference type="HOGENOM" id="CLU_072008_0_0_6"/>
<evidence type="ECO:0000313" key="3">
    <source>
        <dbReference type="EMBL" id="BAE74486.1"/>
    </source>
</evidence>
<dbReference type="STRING" id="343509.SG1211"/>
<dbReference type="Pfam" id="PF17948">
    <property type="entry name" value="DnaT"/>
    <property type="match status" value="1"/>
</dbReference>
<sequence length="328" mass="36949">MSSNWIKVEVITPDKPEVCQFAELLDIDPDAALGKLIRLWAWADQQTVDGKTKCNAVSVTKNAVDRITFVKGFADALISIGLLIVDDSTLKFPNFERHNGNSSKKRVFTNQRVTKSRKMKLTTPEECNAESVTPAFQKALPEIEREEDIKDNPLSSARVRSLASGHDPSANNAVLDNRPPSPGWFGPIDKFTMHDDWLLDEEFSRKAATWGIVLDEPPTATELAEFITFWKAEGKAKHHAQWEQALTKSIRRSREFTGKRGKDGKKVKQYQPTRGHAVEKIRAAIAEEREREGLPPLEYYGDDILGSVDGKERHDPIIDLESGDWQVE</sequence>
<feature type="region of interest" description="Disordered" evidence="1">
    <location>
        <begin position="309"/>
        <end position="328"/>
    </location>
</feature>
<dbReference type="OrthoDB" id="6630498at2"/>
<feature type="domain" description="DnaT DNA-binding" evidence="2">
    <location>
        <begin position="191"/>
        <end position="255"/>
    </location>
</feature>
<evidence type="ECO:0000313" key="4">
    <source>
        <dbReference type="Proteomes" id="UP000001932"/>
    </source>
</evidence>
<organism evidence="3 4">
    <name type="scientific">Sodalis glossinidius (strain morsitans)</name>
    <dbReference type="NCBI Taxonomy" id="343509"/>
    <lineage>
        <taxon>Bacteria</taxon>
        <taxon>Pseudomonadati</taxon>
        <taxon>Pseudomonadota</taxon>
        <taxon>Gammaproteobacteria</taxon>
        <taxon>Enterobacterales</taxon>
        <taxon>Bruguierivoracaceae</taxon>
        <taxon>Sodalis</taxon>
    </lineage>
</organism>
<feature type="region of interest" description="Disordered" evidence="1">
    <location>
        <begin position="161"/>
        <end position="181"/>
    </location>
</feature>